<evidence type="ECO:0000313" key="3">
    <source>
        <dbReference type="Proteomes" id="UP001500363"/>
    </source>
</evidence>
<dbReference type="RefSeq" id="WP_344180350.1">
    <property type="nucleotide sequence ID" value="NZ_BAAANC010000003.1"/>
</dbReference>
<dbReference type="EMBL" id="BAAANC010000003">
    <property type="protein sequence ID" value="GAA1548929.1"/>
    <property type="molecule type" value="Genomic_DNA"/>
</dbReference>
<accession>A0ABP4MRL8</accession>
<keyword evidence="3" id="KW-1185">Reference proteome</keyword>
<dbReference type="Gene3D" id="3.90.1200.10">
    <property type="match status" value="1"/>
</dbReference>
<reference evidence="3" key="1">
    <citation type="journal article" date="2019" name="Int. J. Syst. Evol. Microbiol.">
        <title>The Global Catalogue of Microorganisms (GCM) 10K type strain sequencing project: providing services to taxonomists for standard genome sequencing and annotation.</title>
        <authorList>
            <consortium name="The Broad Institute Genomics Platform"/>
            <consortium name="The Broad Institute Genome Sequencing Center for Infectious Disease"/>
            <person name="Wu L."/>
            <person name="Ma J."/>
        </authorList>
    </citation>
    <scope>NUCLEOTIDE SEQUENCE [LARGE SCALE GENOMIC DNA]</scope>
    <source>
        <strain evidence="3">JCM 14303</strain>
    </source>
</reference>
<evidence type="ECO:0000313" key="2">
    <source>
        <dbReference type="EMBL" id="GAA1548929.1"/>
    </source>
</evidence>
<organism evidence="2 3">
    <name type="scientific">Kribbella lupini</name>
    <dbReference type="NCBI Taxonomy" id="291602"/>
    <lineage>
        <taxon>Bacteria</taxon>
        <taxon>Bacillati</taxon>
        <taxon>Actinomycetota</taxon>
        <taxon>Actinomycetes</taxon>
        <taxon>Propionibacteriales</taxon>
        <taxon>Kribbellaceae</taxon>
        <taxon>Kribbella</taxon>
    </lineage>
</organism>
<sequence>MTVTAVVVRPDDEAVLVLPSGLPRIEPAGELWFPDVGAVVRAFAEQHGIEAYVLECLDAEGPAYLMVAIGNVPDDARWVTSLDEPLVEAARKHLSGAALAPAWTQPGWYADALPWIDQQVERTGPPEQVRSWGLSNVFRIPTTTGIVYFKAIAHASNVVPASDALPLLFAHEPALLQRLSAERPGLVVEPIAVDEERAWMLLPDLGEPLAEQTDVALWTEALTSHARLQRSYAETPEALLAMSCTDRRLDRLALEVPHVLGPNQATDELTAEERDRLGNRSKALRDAITELASFGVPETLLHGDLHPRNVAVRDGKALAFDWTDAALAHPFLDLVTFVEGRSPLSRDPRVIDAYLAEWQNYASLPDLRRALDLAEQVGELYQAVTYLHLVDNLAGPSRASMLSGGVWWLRKILADRSASLD</sequence>
<dbReference type="InterPro" id="IPR011009">
    <property type="entry name" value="Kinase-like_dom_sf"/>
</dbReference>
<gene>
    <name evidence="2" type="ORF">GCM10009741_61050</name>
</gene>
<comment type="caution">
    <text evidence="2">The sequence shown here is derived from an EMBL/GenBank/DDBJ whole genome shotgun (WGS) entry which is preliminary data.</text>
</comment>
<protein>
    <recommendedName>
        <fullName evidence="1">Aminoglycoside phosphotransferase domain-containing protein</fullName>
    </recommendedName>
</protein>
<dbReference type="Pfam" id="PF01636">
    <property type="entry name" value="APH"/>
    <property type="match status" value="1"/>
</dbReference>
<name>A0ABP4MRL8_9ACTN</name>
<dbReference type="Proteomes" id="UP001500363">
    <property type="component" value="Unassembled WGS sequence"/>
</dbReference>
<proteinExistence type="predicted"/>
<evidence type="ECO:0000259" key="1">
    <source>
        <dbReference type="Pfam" id="PF01636"/>
    </source>
</evidence>
<dbReference type="SUPFAM" id="SSF56112">
    <property type="entry name" value="Protein kinase-like (PK-like)"/>
    <property type="match status" value="1"/>
</dbReference>
<dbReference type="InterPro" id="IPR002575">
    <property type="entry name" value="Aminoglycoside_PTrfase"/>
</dbReference>
<feature type="domain" description="Aminoglycoside phosphotransferase" evidence="1">
    <location>
        <begin position="166"/>
        <end position="364"/>
    </location>
</feature>